<dbReference type="AlphaFoldDB" id="A0A6M2E3M5"/>
<dbReference type="InterPro" id="IPR045089">
    <property type="entry name" value="PGGT1B-like"/>
</dbReference>
<dbReference type="PANTHER" id="PTHR11774">
    <property type="entry name" value="GERANYLGERANYL TRANSFERASE TYPE BETA SUBUNIT"/>
    <property type="match status" value="1"/>
</dbReference>
<evidence type="ECO:0000256" key="6">
    <source>
        <dbReference type="ARBA" id="ARBA00022737"/>
    </source>
</evidence>
<dbReference type="EMBL" id="GIIL01007871">
    <property type="protein sequence ID" value="NOV51597.1"/>
    <property type="molecule type" value="Transcribed_RNA"/>
</dbReference>
<dbReference type="InterPro" id="IPR008930">
    <property type="entry name" value="Terpenoid_cyclase/PrenylTrfase"/>
</dbReference>
<evidence type="ECO:0000256" key="1">
    <source>
        <dbReference type="ARBA" id="ARBA00001947"/>
    </source>
</evidence>
<dbReference type="GO" id="GO:0004660">
    <property type="term" value="F:protein farnesyltransferase activity"/>
    <property type="evidence" value="ECO:0007669"/>
    <property type="project" value="TreeGrafter"/>
</dbReference>
<feature type="domain" description="Prenyltransferase alpha-alpha toroid" evidence="8">
    <location>
        <begin position="2"/>
        <end position="154"/>
    </location>
</feature>
<comment type="similarity">
    <text evidence="2">Belongs to the protein prenyltransferase subunit beta family.</text>
</comment>
<evidence type="ECO:0000256" key="7">
    <source>
        <dbReference type="ARBA" id="ARBA00022833"/>
    </source>
</evidence>
<sequence>MEAHGGYSFCGAASLALLGNASTCNLESLLRWTVNRQMRLEGGFQGRTNKLVDGCYSFWQGATVPIIQTLILKERNKNKPKPTENIDAKMMYESLLEKEILFDHRCLQEYILMACQNPRGGLIDKPGKPRDFYHTCYTLSGLSIAQHLSNDMTYCIDGHESLLTRTHLLYNLPPENVNRAINYFKSENLTKLKLSEI</sequence>
<keyword evidence="3" id="KW-0637">Prenyltransferase</keyword>
<evidence type="ECO:0000256" key="2">
    <source>
        <dbReference type="ARBA" id="ARBA00010497"/>
    </source>
</evidence>
<keyword evidence="5" id="KW-0479">Metal-binding</keyword>
<organism evidence="9">
    <name type="scientific">Xenopsylla cheopis</name>
    <name type="common">Oriental rat flea</name>
    <name type="synonym">Pulex cheopis</name>
    <dbReference type="NCBI Taxonomy" id="163159"/>
    <lineage>
        <taxon>Eukaryota</taxon>
        <taxon>Metazoa</taxon>
        <taxon>Ecdysozoa</taxon>
        <taxon>Arthropoda</taxon>
        <taxon>Hexapoda</taxon>
        <taxon>Insecta</taxon>
        <taxon>Pterygota</taxon>
        <taxon>Neoptera</taxon>
        <taxon>Endopterygota</taxon>
        <taxon>Siphonaptera</taxon>
        <taxon>Pulicidae</taxon>
        <taxon>Xenopsyllinae</taxon>
        <taxon>Xenopsylla</taxon>
    </lineage>
</organism>
<reference evidence="9" key="1">
    <citation type="submission" date="2020-03" db="EMBL/GenBank/DDBJ databases">
        <title>Transcriptomic Profiling of the Digestive Tract of the Rat Flea, Xenopsylla cheopis, Following Blood Feeding and Infection with Yersinia pestis.</title>
        <authorList>
            <person name="Bland D.M."/>
            <person name="Martens C.A."/>
            <person name="Virtaneva K."/>
            <person name="Kanakabandi K."/>
            <person name="Long D."/>
            <person name="Rosenke R."/>
            <person name="Saturday G.A."/>
            <person name="Hoyt F.H."/>
            <person name="Bruno D.P."/>
            <person name="Ribeiro J.M.C."/>
            <person name="Hinnebusch J."/>
        </authorList>
    </citation>
    <scope>NUCLEOTIDE SEQUENCE</scope>
</reference>
<dbReference type="PANTHER" id="PTHR11774:SF6">
    <property type="entry name" value="PROTEIN FARNESYLTRANSFERASE SUBUNIT BETA"/>
    <property type="match status" value="1"/>
</dbReference>
<dbReference type="Gene3D" id="1.50.10.20">
    <property type="match status" value="1"/>
</dbReference>
<evidence type="ECO:0000256" key="4">
    <source>
        <dbReference type="ARBA" id="ARBA00022679"/>
    </source>
</evidence>
<evidence type="ECO:0000256" key="5">
    <source>
        <dbReference type="ARBA" id="ARBA00022723"/>
    </source>
</evidence>
<proteinExistence type="inferred from homology"/>
<evidence type="ECO:0000259" key="8">
    <source>
        <dbReference type="Pfam" id="PF00432"/>
    </source>
</evidence>
<keyword evidence="7" id="KW-0862">Zinc</keyword>
<protein>
    <submittedName>
        <fullName evidence="9">Putative beta subunit of farnesyltransferase</fullName>
    </submittedName>
</protein>
<dbReference type="GO" id="GO:0005965">
    <property type="term" value="C:protein farnesyltransferase complex"/>
    <property type="evidence" value="ECO:0007669"/>
    <property type="project" value="TreeGrafter"/>
</dbReference>
<dbReference type="GO" id="GO:0046872">
    <property type="term" value="F:metal ion binding"/>
    <property type="evidence" value="ECO:0007669"/>
    <property type="project" value="UniProtKB-KW"/>
</dbReference>
<keyword evidence="6" id="KW-0677">Repeat</keyword>
<comment type="cofactor">
    <cofactor evidence="1">
        <name>Zn(2+)</name>
        <dbReference type="ChEBI" id="CHEBI:29105"/>
    </cofactor>
</comment>
<dbReference type="Pfam" id="PF00432">
    <property type="entry name" value="Prenyltrans"/>
    <property type="match status" value="1"/>
</dbReference>
<dbReference type="SUPFAM" id="SSF48239">
    <property type="entry name" value="Terpenoid cyclases/Protein prenyltransferases"/>
    <property type="match status" value="1"/>
</dbReference>
<evidence type="ECO:0000256" key="3">
    <source>
        <dbReference type="ARBA" id="ARBA00022602"/>
    </source>
</evidence>
<accession>A0A6M2E3M5</accession>
<evidence type="ECO:0000313" key="9">
    <source>
        <dbReference type="EMBL" id="NOV51597.1"/>
    </source>
</evidence>
<keyword evidence="4 9" id="KW-0808">Transferase</keyword>
<dbReference type="InterPro" id="IPR001330">
    <property type="entry name" value="Prenyltrans"/>
</dbReference>
<name>A0A6M2E3M5_XENCH</name>